<gene>
    <name evidence="8" type="ORF">BD833_109137</name>
</gene>
<keyword evidence="5 7" id="KW-0472">Membrane</keyword>
<feature type="transmembrane region" description="Helical" evidence="7">
    <location>
        <begin position="35"/>
        <end position="56"/>
    </location>
</feature>
<dbReference type="AlphaFoldDB" id="A0A5S5CS40"/>
<sequence length="450" mass="46865">MRSTDPVHSATAVDGDAPITLAGPPPRTLGLRETFGLWASLGVSLLLPVAATFVVLADRPLWHTIGAIVVGAVIGSVLLGLGAAAGAREGVPAMVLLRGLLGRRTSFLPTGFNLVQCVGWAAFEILIIAEAAARALDAPRWPFALAAGAFATLMALRPLGVVRVLARYAVWAALAAIGYLFVQVLSEPLPPVTEGGATSFWTAADIVIALPISWFPLAADYTRHVRRGRTAFVGTASGYGLATVAMFSLGVIALAAYGRGGLDVIDAMLAVPLGLVAVLVLLVVEVDEAFANVYSTAVSAQNVVARLDRRVLALGVGVVATTLALAFDLAAYEPFLFLIGAVFVPLIGVFLIAYHLLPRGAWDVSDTARARPALLLPWAAGFVAYQLTLPTFFAGPGAAWTTWWTERQADLGIDPANGWSASLVSLAVAAVLTLVVTAPGVVRHRRGAAA</sequence>
<organism evidence="8 9">
    <name type="scientific">Blastococcus xanthinilyticus</name>
    <dbReference type="NCBI Taxonomy" id="1564164"/>
    <lineage>
        <taxon>Bacteria</taxon>
        <taxon>Bacillati</taxon>
        <taxon>Actinomycetota</taxon>
        <taxon>Actinomycetes</taxon>
        <taxon>Geodermatophilales</taxon>
        <taxon>Geodermatophilaceae</taxon>
        <taxon>Blastococcus</taxon>
    </lineage>
</organism>
<evidence type="ECO:0000256" key="5">
    <source>
        <dbReference type="ARBA" id="ARBA00023136"/>
    </source>
</evidence>
<dbReference type="InterPro" id="IPR030191">
    <property type="entry name" value="CodB"/>
</dbReference>
<feature type="transmembrane region" description="Helical" evidence="7">
    <location>
        <begin position="419"/>
        <end position="442"/>
    </location>
</feature>
<feature type="transmembrane region" description="Helical" evidence="7">
    <location>
        <begin position="168"/>
        <end position="186"/>
    </location>
</feature>
<dbReference type="PANTHER" id="PTHR30569">
    <property type="entry name" value="CYTOSINE TRANSPORTER CODB"/>
    <property type="match status" value="1"/>
</dbReference>
<reference evidence="8 9" key="1">
    <citation type="submission" date="2019-07" db="EMBL/GenBank/DDBJ databases">
        <title>Genomic Encyclopedia of Archaeal and Bacterial Type Strains, Phase II (KMG-II): from individual species to whole genera.</title>
        <authorList>
            <person name="Goeker M."/>
        </authorList>
    </citation>
    <scope>NUCLEOTIDE SEQUENCE [LARGE SCALE GENOMIC DNA]</scope>
    <source>
        <strain evidence="8 9">DSM 46842</strain>
    </source>
</reference>
<feature type="transmembrane region" description="Helical" evidence="7">
    <location>
        <begin position="378"/>
        <end position="399"/>
    </location>
</feature>
<evidence type="ECO:0000256" key="2">
    <source>
        <dbReference type="ARBA" id="ARBA00008974"/>
    </source>
</evidence>
<dbReference type="RefSeq" id="WP_166533899.1">
    <property type="nucleotide sequence ID" value="NZ_VNHW01000009.1"/>
</dbReference>
<comment type="similarity">
    <text evidence="2">Belongs to the purine-cytosine permease (2.A.39) family.</text>
</comment>
<dbReference type="PANTHER" id="PTHR30569:SF0">
    <property type="entry name" value="CYTOSINE PERMEASE"/>
    <property type="match status" value="1"/>
</dbReference>
<comment type="subcellular location">
    <subcellularLocation>
        <location evidence="1">Membrane</location>
        <topology evidence="1">Multi-pass membrane protein</topology>
    </subcellularLocation>
</comment>
<feature type="transmembrane region" description="Helical" evidence="7">
    <location>
        <begin position="107"/>
        <end position="129"/>
    </location>
</feature>
<protein>
    <submittedName>
        <fullName evidence="8">Putative hydroxymethylpyrimidine transporter CytX</fullName>
    </submittedName>
</protein>
<feature type="transmembrane region" description="Helical" evidence="7">
    <location>
        <begin position="198"/>
        <end position="219"/>
    </location>
</feature>
<keyword evidence="9" id="KW-1185">Reference proteome</keyword>
<feature type="transmembrane region" description="Helical" evidence="7">
    <location>
        <begin position="311"/>
        <end position="329"/>
    </location>
</feature>
<proteinExistence type="inferred from homology"/>
<evidence type="ECO:0000256" key="1">
    <source>
        <dbReference type="ARBA" id="ARBA00004141"/>
    </source>
</evidence>
<comment type="caution">
    <text evidence="8">The sequence shown here is derived from an EMBL/GenBank/DDBJ whole genome shotgun (WGS) entry which is preliminary data.</text>
</comment>
<dbReference type="GO" id="GO:0005886">
    <property type="term" value="C:plasma membrane"/>
    <property type="evidence" value="ECO:0007669"/>
    <property type="project" value="TreeGrafter"/>
</dbReference>
<evidence type="ECO:0000256" key="3">
    <source>
        <dbReference type="ARBA" id="ARBA00022692"/>
    </source>
</evidence>
<keyword evidence="3 7" id="KW-0812">Transmembrane</keyword>
<dbReference type="InterPro" id="IPR001248">
    <property type="entry name" value="Pur-cyt_permease"/>
</dbReference>
<dbReference type="GO" id="GO:0015209">
    <property type="term" value="F:cytosine transmembrane transporter activity"/>
    <property type="evidence" value="ECO:0007669"/>
    <property type="project" value="InterPro"/>
</dbReference>
<evidence type="ECO:0000256" key="4">
    <source>
        <dbReference type="ARBA" id="ARBA00022989"/>
    </source>
</evidence>
<dbReference type="EMBL" id="VNHW01000009">
    <property type="protein sequence ID" value="TYP86533.1"/>
    <property type="molecule type" value="Genomic_DNA"/>
</dbReference>
<evidence type="ECO:0000256" key="7">
    <source>
        <dbReference type="SAM" id="Phobius"/>
    </source>
</evidence>
<dbReference type="Pfam" id="PF02133">
    <property type="entry name" value="Transp_cyt_pur"/>
    <property type="match status" value="1"/>
</dbReference>
<dbReference type="Proteomes" id="UP000322499">
    <property type="component" value="Unassembled WGS sequence"/>
</dbReference>
<feature type="transmembrane region" description="Helical" evidence="7">
    <location>
        <begin position="335"/>
        <end position="357"/>
    </location>
</feature>
<feature type="transmembrane region" description="Helical" evidence="7">
    <location>
        <begin position="231"/>
        <end position="257"/>
    </location>
</feature>
<name>A0A5S5CS40_9ACTN</name>
<keyword evidence="4 7" id="KW-1133">Transmembrane helix</keyword>
<feature type="region of interest" description="Disordered" evidence="6">
    <location>
        <begin position="1"/>
        <end position="21"/>
    </location>
</feature>
<evidence type="ECO:0000256" key="6">
    <source>
        <dbReference type="SAM" id="MobiDB-lite"/>
    </source>
</evidence>
<evidence type="ECO:0000313" key="9">
    <source>
        <dbReference type="Proteomes" id="UP000322499"/>
    </source>
</evidence>
<feature type="transmembrane region" description="Helical" evidence="7">
    <location>
        <begin position="269"/>
        <end position="290"/>
    </location>
</feature>
<dbReference type="Gene3D" id="1.10.4160.10">
    <property type="entry name" value="Hydantoin permease"/>
    <property type="match status" value="1"/>
</dbReference>
<feature type="transmembrane region" description="Helical" evidence="7">
    <location>
        <begin position="141"/>
        <end position="156"/>
    </location>
</feature>
<feature type="transmembrane region" description="Helical" evidence="7">
    <location>
        <begin position="62"/>
        <end position="86"/>
    </location>
</feature>
<accession>A0A5S5CS40</accession>
<evidence type="ECO:0000313" key="8">
    <source>
        <dbReference type="EMBL" id="TYP86533.1"/>
    </source>
</evidence>